<feature type="signal peptide" evidence="1">
    <location>
        <begin position="1"/>
        <end position="19"/>
    </location>
</feature>
<reference evidence="2" key="1">
    <citation type="submission" date="2014-11" db="EMBL/GenBank/DDBJ databases">
        <authorList>
            <person name="Amaro Gonzalez C."/>
        </authorList>
    </citation>
    <scope>NUCLEOTIDE SEQUENCE</scope>
</reference>
<dbReference type="AlphaFoldDB" id="A0A0E9T9J6"/>
<accession>A0A0E9T9J6</accession>
<evidence type="ECO:0000256" key="1">
    <source>
        <dbReference type="SAM" id="SignalP"/>
    </source>
</evidence>
<protein>
    <submittedName>
        <fullName evidence="2">Uncharacterized protein</fullName>
    </submittedName>
</protein>
<organism evidence="2">
    <name type="scientific">Anguilla anguilla</name>
    <name type="common">European freshwater eel</name>
    <name type="synonym">Muraena anguilla</name>
    <dbReference type="NCBI Taxonomy" id="7936"/>
    <lineage>
        <taxon>Eukaryota</taxon>
        <taxon>Metazoa</taxon>
        <taxon>Chordata</taxon>
        <taxon>Craniata</taxon>
        <taxon>Vertebrata</taxon>
        <taxon>Euteleostomi</taxon>
        <taxon>Actinopterygii</taxon>
        <taxon>Neopterygii</taxon>
        <taxon>Teleostei</taxon>
        <taxon>Anguilliformes</taxon>
        <taxon>Anguillidae</taxon>
        <taxon>Anguilla</taxon>
    </lineage>
</organism>
<proteinExistence type="predicted"/>
<name>A0A0E9T9J6_ANGAN</name>
<reference evidence="2" key="2">
    <citation type="journal article" date="2015" name="Fish Shellfish Immunol.">
        <title>Early steps in the European eel (Anguilla anguilla)-Vibrio vulnificus interaction in the gills: Role of the RtxA13 toxin.</title>
        <authorList>
            <person name="Callol A."/>
            <person name="Pajuelo D."/>
            <person name="Ebbesson L."/>
            <person name="Teles M."/>
            <person name="MacKenzie S."/>
            <person name="Amaro C."/>
        </authorList>
    </citation>
    <scope>NUCLEOTIDE SEQUENCE</scope>
</reference>
<evidence type="ECO:0000313" key="2">
    <source>
        <dbReference type="EMBL" id="JAH50339.1"/>
    </source>
</evidence>
<feature type="chain" id="PRO_5002432910" evidence="1">
    <location>
        <begin position="20"/>
        <end position="37"/>
    </location>
</feature>
<sequence>MYILHLGTIVITGSSVAVACSSLQYMVKGRVAYCGPK</sequence>
<keyword evidence="1" id="KW-0732">Signal</keyword>
<dbReference type="EMBL" id="GBXM01058238">
    <property type="protein sequence ID" value="JAH50339.1"/>
    <property type="molecule type" value="Transcribed_RNA"/>
</dbReference>